<organism evidence="1">
    <name type="scientific">viral metagenome</name>
    <dbReference type="NCBI Taxonomy" id="1070528"/>
    <lineage>
        <taxon>unclassified sequences</taxon>
        <taxon>metagenomes</taxon>
        <taxon>organismal metagenomes</taxon>
    </lineage>
</organism>
<evidence type="ECO:0000313" key="1">
    <source>
        <dbReference type="EMBL" id="QHU35076.1"/>
    </source>
</evidence>
<proteinExistence type="predicted"/>
<dbReference type="EMBL" id="MN740583">
    <property type="protein sequence ID" value="QHU35076.1"/>
    <property type="molecule type" value="Genomic_DNA"/>
</dbReference>
<dbReference type="AlphaFoldDB" id="A0A6C0LW50"/>
<protein>
    <submittedName>
        <fullName evidence="1">Uncharacterized protein</fullName>
    </submittedName>
</protein>
<accession>A0A6C0LW50</accession>
<sequence>MLDFLKQIFICCGCIETVNENNFNNTDDDKYRYQPEGNRFIYNKDL</sequence>
<reference evidence="1" key="1">
    <citation type="journal article" date="2020" name="Nature">
        <title>Giant virus diversity and host interactions through global metagenomics.</title>
        <authorList>
            <person name="Schulz F."/>
            <person name="Roux S."/>
            <person name="Paez-Espino D."/>
            <person name="Jungbluth S."/>
            <person name="Walsh D.A."/>
            <person name="Denef V.J."/>
            <person name="McMahon K.D."/>
            <person name="Konstantinidis K.T."/>
            <person name="Eloe-Fadrosh E.A."/>
            <person name="Kyrpides N.C."/>
            <person name="Woyke T."/>
        </authorList>
    </citation>
    <scope>NUCLEOTIDE SEQUENCE</scope>
    <source>
        <strain evidence="1">GVMAG-S-1017745-26</strain>
    </source>
</reference>
<name>A0A6C0LW50_9ZZZZ</name>